<comment type="caution">
    <text evidence="2">The sequence shown here is derived from an EMBL/GenBank/DDBJ whole genome shotgun (WGS) entry which is preliminary data.</text>
</comment>
<feature type="transmembrane region" description="Helical" evidence="1">
    <location>
        <begin position="42"/>
        <end position="60"/>
    </location>
</feature>
<evidence type="ECO:0000313" key="3">
    <source>
        <dbReference type="Proteomes" id="UP000253426"/>
    </source>
</evidence>
<feature type="transmembrane region" description="Helical" evidence="1">
    <location>
        <begin position="80"/>
        <end position="104"/>
    </location>
</feature>
<name>A0A366HW11_9BACT</name>
<sequence length="115" mass="13196">MKKWTVINGIILHCVTSGLWALGFGGMMTAFNKAEGVSFGKVIFFLHNLFYFPIVLLEYFGLRVTPRGLMRRETFFETMIGGTIGPFPSLATLAWCFVMGYLLYSFLHRRNRIEN</sequence>
<dbReference type="AlphaFoldDB" id="A0A366HW11"/>
<gene>
    <name evidence="2" type="ORF">DES53_101275</name>
</gene>
<dbReference type="RefSeq" id="WP_113956409.1">
    <property type="nucleotide sequence ID" value="NZ_QNRR01000001.1"/>
</dbReference>
<organism evidence="2 3">
    <name type="scientific">Roseimicrobium gellanilyticum</name>
    <dbReference type="NCBI Taxonomy" id="748857"/>
    <lineage>
        <taxon>Bacteria</taxon>
        <taxon>Pseudomonadati</taxon>
        <taxon>Verrucomicrobiota</taxon>
        <taxon>Verrucomicrobiia</taxon>
        <taxon>Verrucomicrobiales</taxon>
        <taxon>Verrucomicrobiaceae</taxon>
        <taxon>Roseimicrobium</taxon>
    </lineage>
</organism>
<dbReference type="Proteomes" id="UP000253426">
    <property type="component" value="Unassembled WGS sequence"/>
</dbReference>
<keyword evidence="1" id="KW-0472">Membrane</keyword>
<dbReference type="EMBL" id="QNRR01000001">
    <property type="protein sequence ID" value="RBP47478.1"/>
    <property type="molecule type" value="Genomic_DNA"/>
</dbReference>
<proteinExistence type="predicted"/>
<keyword evidence="3" id="KW-1185">Reference proteome</keyword>
<protein>
    <submittedName>
        <fullName evidence="2">Uncharacterized protein</fullName>
    </submittedName>
</protein>
<reference evidence="2 3" key="1">
    <citation type="submission" date="2018-06" db="EMBL/GenBank/DDBJ databases">
        <title>Genomic Encyclopedia of Type Strains, Phase IV (KMG-IV): sequencing the most valuable type-strain genomes for metagenomic binning, comparative biology and taxonomic classification.</title>
        <authorList>
            <person name="Goeker M."/>
        </authorList>
    </citation>
    <scope>NUCLEOTIDE SEQUENCE [LARGE SCALE GENOMIC DNA]</scope>
    <source>
        <strain evidence="2 3">DSM 25532</strain>
    </source>
</reference>
<feature type="transmembrane region" description="Helical" evidence="1">
    <location>
        <begin position="6"/>
        <end position="30"/>
    </location>
</feature>
<accession>A0A366HW11</accession>
<evidence type="ECO:0000256" key="1">
    <source>
        <dbReference type="SAM" id="Phobius"/>
    </source>
</evidence>
<evidence type="ECO:0000313" key="2">
    <source>
        <dbReference type="EMBL" id="RBP47478.1"/>
    </source>
</evidence>
<keyword evidence="1" id="KW-0812">Transmembrane</keyword>
<keyword evidence="1" id="KW-1133">Transmembrane helix</keyword>